<dbReference type="RefSeq" id="WP_069186425.1">
    <property type="nucleotide sequence ID" value="NZ_FLYE01000004.1"/>
</dbReference>
<keyword evidence="1" id="KW-0547">Nucleotide-binding</keyword>
<gene>
    <name evidence="4" type="ORF">MTBPR1_120020</name>
</gene>
<organism evidence="4 5">
    <name type="scientific">Candidatus Terasakiella magnetica</name>
    <dbReference type="NCBI Taxonomy" id="1867952"/>
    <lineage>
        <taxon>Bacteria</taxon>
        <taxon>Pseudomonadati</taxon>
        <taxon>Pseudomonadota</taxon>
        <taxon>Alphaproteobacteria</taxon>
        <taxon>Rhodospirillales</taxon>
        <taxon>Terasakiellaceae</taxon>
        <taxon>Terasakiella</taxon>
    </lineage>
</organism>
<dbReference type="GO" id="GO:0009898">
    <property type="term" value="C:cytoplasmic side of plasma membrane"/>
    <property type="evidence" value="ECO:0007669"/>
    <property type="project" value="TreeGrafter"/>
</dbReference>
<dbReference type="STRING" id="1867952.MTBPR1_120020"/>
<protein>
    <submittedName>
        <fullName evidence="4">Putative CobQ/CobB/MinD/ParA nucleotide binding domain-containing protein</fullName>
    </submittedName>
</protein>
<dbReference type="EMBL" id="FLYE01000004">
    <property type="protein sequence ID" value="SCA55714.1"/>
    <property type="molecule type" value="Genomic_DNA"/>
</dbReference>
<evidence type="ECO:0000259" key="3">
    <source>
        <dbReference type="Pfam" id="PF13614"/>
    </source>
</evidence>
<dbReference type="AlphaFoldDB" id="A0A1C3RET2"/>
<dbReference type="OrthoDB" id="9783172at2"/>
<dbReference type="GO" id="GO:0016887">
    <property type="term" value="F:ATP hydrolysis activity"/>
    <property type="evidence" value="ECO:0007669"/>
    <property type="project" value="TreeGrafter"/>
</dbReference>
<dbReference type="Pfam" id="PF13614">
    <property type="entry name" value="AAA_31"/>
    <property type="match status" value="1"/>
</dbReference>
<reference evidence="4 5" key="1">
    <citation type="submission" date="2016-07" db="EMBL/GenBank/DDBJ databases">
        <authorList>
            <person name="Lefevre C.T."/>
        </authorList>
    </citation>
    <scope>NUCLEOTIDE SEQUENCE [LARGE SCALE GENOMIC DNA]</scope>
    <source>
        <strain evidence="4">PR1</strain>
    </source>
</reference>
<accession>A0A1C3RET2</accession>
<dbReference type="GO" id="GO:0005524">
    <property type="term" value="F:ATP binding"/>
    <property type="evidence" value="ECO:0007669"/>
    <property type="project" value="UniProtKB-KW"/>
</dbReference>
<dbReference type="InterPro" id="IPR050625">
    <property type="entry name" value="ParA/MinD_ATPase"/>
</dbReference>
<keyword evidence="5" id="KW-1185">Reference proteome</keyword>
<keyword evidence="2" id="KW-0067">ATP-binding</keyword>
<evidence type="ECO:0000313" key="5">
    <source>
        <dbReference type="Proteomes" id="UP000231658"/>
    </source>
</evidence>
<feature type="domain" description="AAA" evidence="3">
    <location>
        <begin position="149"/>
        <end position="299"/>
    </location>
</feature>
<dbReference type="SUPFAM" id="SSF52540">
    <property type="entry name" value="P-loop containing nucleoside triphosphate hydrolases"/>
    <property type="match status" value="1"/>
</dbReference>
<dbReference type="PANTHER" id="PTHR43384:SF6">
    <property type="entry name" value="SEPTUM SITE-DETERMINING PROTEIN MIND HOMOLOG, CHLOROPLASTIC"/>
    <property type="match status" value="1"/>
</dbReference>
<dbReference type="InterPro" id="IPR025669">
    <property type="entry name" value="AAA_dom"/>
</dbReference>
<dbReference type="GO" id="GO:0051782">
    <property type="term" value="P:negative regulation of cell division"/>
    <property type="evidence" value="ECO:0007669"/>
    <property type="project" value="TreeGrafter"/>
</dbReference>
<dbReference type="InterPro" id="IPR011006">
    <property type="entry name" value="CheY-like_superfamily"/>
</dbReference>
<sequence>MSALMEHNDQHQQEPFMAFVQDDITTHSLNDVVSLQGWNTNRIFDGGIDLAIKTLSEIDTPQLLVIDLTGCMAPLEKIAELASVCEAGVGLVCLGTTNDVSLYRDLLDMGVEDYLLKPIDPETLAHAIERACEVEEAPIVPEDECEGDVVSVFGALGGVGATATALNLAWDISEREGKRVALVDMDLHFGTIALSLDLEPGKGFREALENPSRIDSLFLERAMVKVSERFSILACETDLATVCHFESEALDLLIERLRQKYDLVVLDVPRDLLPRCGDLLSRLGKMIVVSDLSLAGMRDSLRMTRYAKDHMIEDNLMVCASRAGENKERELSVKEFEKGIEKTLSCTIPYDAKGFAAAEMQGSALMKVAPKSKAAQAMESLFSNFVEKGADEVEKTSFWRKIFKAK</sequence>
<dbReference type="Gene3D" id="3.40.50.300">
    <property type="entry name" value="P-loop containing nucleotide triphosphate hydrolases"/>
    <property type="match status" value="1"/>
</dbReference>
<evidence type="ECO:0000256" key="1">
    <source>
        <dbReference type="ARBA" id="ARBA00022741"/>
    </source>
</evidence>
<name>A0A1C3RET2_9PROT</name>
<evidence type="ECO:0000313" key="4">
    <source>
        <dbReference type="EMBL" id="SCA55714.1"/>
    </source>
</evidence>
<dbReference type="Gene3D" id="3.40.50.2300">
    <property type="match status" value="1"/>
</dbReference>
<dbReference type="SUPFAM" id="SSF52172">
    <property type="entry name" value="CheY-like"/>
    <property type="match status" value="1"/>
</dbReference>
<proteinExistence type="predicted"/>
<dbReference type="InterPro" id="IPR027417">
    <property type="entry name" value="P-loop_NTPase"/>
</dbReference>
<evidence type="ECO:0000256" key="2">
    <source>
        <dbReference type="ARBA" id="ARBA00022840"/>
    </source>
</evidence>
<dbReference type="GO" id="GO:0005829">
    <property type="term" value="C:cytosol"/>
    <property type="evidence" value="ECO:0007669"/>
    <property type="project" value="TreeGrafter"/>
</dbReference>
<dbReference type="PANTHER" id="PTHR43384">
    <property type="entry name" value="SEPTUM SITE-DETERMINING PROTEIN MIND HOMOLOG, CHLOROPLASTIC-RELATED"/>
    <property type="match status" value="1"/>
</dbReference>
<dbReference type="Proteomes" id="UP000231658">
    <property type="component" value="Unassembled WGS sequence"/>
</dbReference>